<keyword evidence="3" id="KW-1185">Reference proteome</keyword>
<gene>
    <name evidence="2" type="ORF">P154DRAFT_609595</name>
</gene>
<feature type="compositionally biased region" description="Low complexity" evidence="1">
    <location>
        <begin position="21"/>
        <end position="32"/>
    </location>
</feature>
<evidence type="ECO:0000313" key="2">
    <source>
        <dbReference type="EMBL" id="KAF1996056.1"/>
    </source>
</evidence>
<proteinExistence type="predicted"/>
<protein>
    <submittedName>
        <fullName evidence="2">Uncharacterized protein</fullName>
    </submittedName>
</protein>
<feature type="region of interest" description="Disordered" evidence="1">
    <location>
        <begin position="119"/>
        <end position="140"/>
    </location>
</feature>
<feature type="compositionally biased region" description="Basic and acidic residues" evidence="1">
    <location>
        <begin position="119"/>
        <end position="139"/>
    </location>
</feature>
<accession>A0A6A5WEI8</accession>
<name>A0A6A5WEI8_9PLEO</name>
<dbReference type="Proteomes" id="UP000799779">
    <property type="component" value="Unassembled WGS sequence"/>
</dbReference>
<evidence type="ECO:0000313" key="3">
    <source>
        <dbReference type="Proteomes" id="UP000799779"/>
    </source>
</evidence>
<feature type="region of interest" description="Disordered" evidence="1">
    <location>
        <begin position="1"/>
        <end position="37"/>
    </location>
</feature>
<organism evidence="2 3">
    <name type="scientific">Amniculicola lignicola CBS 123094</name>
    <dbReference type="NCBI Taxonomy" id="1392246"/>
    <lineage>
        <taxon>Eukaryota</taxon>
        <taxon>Fungi</taxon>
        <taxon>Dikarya</taxon>
        <taxon>Ascomycota</taxon>
        <taxon>Pezizomycotina</taxon>
        <taxon>Dothideomycetes</taxon>
        <taxon>Pleosporomycetidae</taxon>
        <taxon>Pleosporales</taxon>
        <taxon>Amniculicolaceae</taxon>
        <taxon>Amniculicola</taxon>
    </lineage>
</organism>
<dbReference type="AlphaFoldDB" id="A0A6A5WEI8"/>
<feature type="compositionally biased region" description="Basic and acidic residues" evidence="1">
    <location>
        <begin position="195"/>
        <end position="204"/>
    </location>
</feature>
<dbReference type="EMBL" id="ML977630">
    <property type="protein sequence ID" value="KAF1996056.1"/>
    <property type="molecule type" value="Genomic_DNA"/>
</dbReference>
<evidence type="ECO:0000256" key="1">
    <source>
        <dbReference type="SAM" id="MobiDB-lite"/>
    </source>
</evidence>
<feature type="region of interest" description="Disordered" evidence="1">
    <location>
        <begin position="195"/>
        <end position="215"/>
    </location>
</feature>
<reference evidence="2" key="1">
    <citation type="journal article" date="2020" name="Stud. Mycol.">
        <title>101 Dothideomycetes genomes: a test case for predicting lifestyles and emergence of pathogens.</title>
        <authorList>
            <person name="Haridas S."/>
            <person name="Albert R."/>
            <person name="Binder M."/>
            <person name="Bloem J."/>
            <person name="Labutti K."/>
            <person name="Salamov A."/>
            <person name="Andreopoulos B."/>
            <person name="Baker S."/>
            <person name="Barry K."/>
            <person name="Bills G."/>
            <person name="Bluhm B."/>
            <person name="Cannon C."/>
            <person name="Castanera R."/>
            <person name="Culley D."/>
            <person name="Daum C."/>
            <person name="Ezra D."/>
            <person name="Gonzalez J."/>
            <person name="Henrissat B."/>
            <person name="Kuo A."/>
            <person name="Liang C."/>
            <person name="Lipzen A."/>
            <person name="Lutzoni F."/>
            <person name="Magnuson J."/>
            <person name="Mondo S."/>
            <person name="Nolan M."/>
            <person name="Ohm R."/>
            <person name="Pangilinan J."/>
            <person name="Park H.-J."/>
            <person name="Ramirez L."/>
            <person name="Alfaro M."/>
            <person name="Sun H."/>
            <person name="Tritt A."/>
            <person name="Yoshinaga Y."/>
            <person name="Zwiers L.-H."/>
            <person name="Turgeon B."/>
            <person name="Goodwin S."/>
            <person name="Spatafora J."/>
            <person name="Crous P."/>
            <person name="Grigoriev I."/>
        </authorList>
    </citation>
    <scope>NUCLEOTIDE SEQUENCE</scope>
    <source>
        <strain evidence="2">CBS 123094</strain>
    </source>
</reference>
<sequence>MPPSPNKRAMSLGPPPPSPPSLESFESSPESPTQSVQQIIVQTRWNVKKRESDGLQPNKRKLYEMRADKQKLKRGLVELMNLRDTPEVLSETALTSDVEPDKEQLEAGLAELEEHCKKSMKESEAHEDGTPVSEMKESETASQSLEFLTWLWKMETRMAKLTGHAYTVEFEESRTSERHPKKTIYMESGSIVMEKRKREGDEKAGGSANDDSSAKKKLKKMRKAHGSRLVVCRNCYLKSKPCDTVAPCVQCKAEGTSCLRTKCKTFHLGGSACVRPGCPLAHPDDGYVNLRNSGSRGK</sequence>